<dbReference type="AlphaFoldDB" id="A0A068QMK8"/>
<dbReference type="HOGENOM" id="CLU_056552_0_0_6"/>
<gene>
    <name evidence="3" type="ORF">LY16_01602</name>
    <name evidence="2" type="ORF">XDD1_0168</name>
</gene>
<dbReference type="KEGG" id="xdo:XDD1_0168"/>
<feature type="transmembrane region" description="Helical" evidence="1">
    <location>
        <begin position="355"/>
        <end position="373"/>
    </location>
</feature>
<dbReference type="RefSeq" id="WP_045967923.1">
    <property type="nucleotide sequence ID" value="NZ_CAWMED010000001.1"/>
</dbReference>
<organism evidence="2 4">
    <name type="scientific">Xenorhabdus doucetiae</name>
    <dbReference type="NCBI Taxonomy" id="351671"/>
    <lineage>
        <taxon>Bacteria</taxon>
        <taxon>Pseudomonadati</taxon>
        <taxon>Pseudomonadota</taxon>
        <taxon>Gammaproteobacteria</taxon>
        <taxon>Enterobacterales</taxon>
        <taxon>Morganellaceae</taxon>
        <taxon>Xenorhabdus</taxon>
    </lineage>
</organism>
<evidence type="ECO:0000313" key="4">
    <source>
        <dbReference type="Proteomes" id="UP000032721"/>
    </source>
</evidence>
<feature type="transmembrane region" description="Helical" evidence="1">
    <location>
        <begin position="191"/>
        <end position="211"/>
    </location>
</feature>
<feature type="transmembrane region" description="Helical" evidence="1">
    <location>
        <begin position="90"/>
        <end position="112"/>
    </location>
</feature>
<dbReference type="EMBL" id="VNHN01000021">
    <property type="protein sequence ID" value="TYP07806.1"/>
    <property type="molecule type" value="Genomic_DNA"/>
</dbReference>
<protein>
    <submittedName>
        <fullName evidence="2">Putative O-antigen polymerase</fullName>
    </submittedName>
</protein>
<keyword evidence="1" id="KW-0472">Membrane</keyword>
<feature type="transmembrane region" description="Helical" evidence="1">
    <location>
        <begin position="48"/>
        <end position="69"/>
    </location>
</feature>
<dbReference type="OrthoDB" id="10005939at2"/>
<dbReference type="STRING" id="351671.XDD1_0168"/>
<dbReference type="Proteomes" id="UP000032721">
    <property type="component" value="Chromosome"/>
</dbReference>
<feature type="transmembrane region" description="Helical" evidence="1">
    <location>
        <begin position="325"/>
        <end position="343"/>
    </location>
</feature>
<evidence type="ECO:0000313" key="2">
    <source>
        <dbReference type="EMBL" id="CDG15879.1"/>
    </source>
</evidence>
<evidence type="ECO:0000313" key="5">
    <source>
        <dbReference type="Proteomes" id="UP000324170"/>
    </source>
</evidence>
<keyword evidence="1" id="KW-1133">Transmembrane helix</keyword>
<evidence type="ECO:0000256" key="1">
    <source>
        <dbReference type="SAM" id="Phobius"/>
    </source>
</evidence>
<reference evidence="3 5" key="2">
    <citation type="submission" date="2019-07" db="EMBL/GenBank/DDBJ databases">
        <title>Genomic Encyclopedia of Type Strains, Phase I: the one thousand microbial genomes (KMG-I) project.</title>
        <authorList>
            <person name="Kyrpides N."/>
        </authorList>
    </citation>
    <scope>NUCLEOTIDE SEQUENCE [LARGE SCALE GENOMIC DNA]</scope>
    <source>
        <strain evidence="3 5">DSM 17909</strain>
    </source>
</reference>
<feature type="transmembrane region" description="Helical" evidence="1">
    <location>
        <begin position="150"/>
        <end position="171"/>
    </location>
</feature>
<feature type="transmembrane region" description="Helical" evidence="1">
    <location>
        <begin position="118"/>
        <end position="138"/>
    </location>
</feature>
<feature type="transmembrane region" description="Helical" evidence="1">
    <location>
        <begin position="293"/>
        <end position="313"/>
    </location>
</feature>
<dbReference type="EMBL" id="FO704550">
    <property type="protein sequence ID" value="CDG15879.1"/>
    <property type="molecule type" value="Genomic_DNA"/>
</dbReference>
<accession>A0A068QMK8</accession>
<dbReference type="Proteomes" id="UP000324170">
    <property type="component" value="Unassembled WGS sequence"/>
</dbReference>
<dbReference type="NCBIfam" id="NF033860">
    <property type="entry name" value="Wzy_O6_O28"/>
    <property type="match status" value="1"/>
</dbReference>
<reference evidence="2 4" key="1">
    <citation type="submission" date="2013-07" db="EMBL/GenBank/DDBJ databases">
        <authorList>
            <person name="Genoscope - CEA"/>
        </authorList>
    </citation>
    <scope>NUCLEOTIDE SEQUENCE [LARGE SCALE GENOMIC DNA]</scope>
    <source>
        <strain evidence="2">FRM16</strain>
        <strain evidence="4">FRM16 / DSM 17909</strain>
    </source>
</reference>
<proteinExistence type="predicted"/>
<feature type="transmembrane region" description="Helical" evidence="1">
    <location>
        <begin position="379"/>
        <end position="396"/>
    </location>
</feature>
<name>A0A068QMK8_9GAMM</name>
<keyword evidence="1" id="KW-0812">Transmembrane</keyword>
<evidence type="ECO:0000313" key="3">
    <source>
        <dbReference type="EMBL" id="TYP07806.1"/>
    </source>
</evidence>
<keyword evidence="5" id="KW-1185">Reference proteome</keyword>
<sequence length="402" mass="46678">MKNSIITFIILFSIALWCGFIGRATTNEYGGDLLGVKIQDTINISDMLFVVFLCQLSYIIAYVVYNFFLKRNFSIKTGVNAVINIKRFSVIMFFILIFHVVFVLVTGVGKIGSTATNPLSPIFAATNPQGVFFLYYAISRKRGGKLLFTNLALFFLLQLSKGWTGFILLLFFIELSHQFSKRNFLEKNRKFIVVFLPVLIIFGGAYIYQYLYIVKNHIRGFEVTEINYGKSLQLFTDRLTNYSVALGAFAEQDRIIEQSRSDYFLETKGFFRPILPTSLMSDKNFRTINNSVMLAYFPDYPLNSSVDVGIFMYSYLLLKSRPLDASFNFILTSVILFFLIKTIKFLFKNHYSSNIVIFYIIFYVFYTCSSEVILSSQYLMLFFYIPIFLLFNILKFKKTYER</sequence>